<evidence type="ECO:0000313" key="3">
    <source>
        <dbReference type="Proteomes" id="UP000295388"/>
    </source>
</evidence>
<feature type="region of interest" description="Disordered" evidence="1">
    <location>
        <begin position="36"/>
        <end position="64"/>
    </location>
</feature>
<dbReference type="AlphaFoldDB" id="A0A4R6KKL8"/>
<name>A0A4R6KKL8_9ACTN</name>
<proteinExistence type="predicted"/>
<evidence type="ECO:0000313" key="2">
    <source>
        <dbReference type="EMBL" id="TDO51713.1"/>
    </source>
</evidence>
<comment type="caution">
    <text evidence="2">The sequence shown here is derived from an EMBL/GenBank/DDBJ whole genome shotgun (WGS) entry which is preliminary data.</text>
</comment>
<gene>
    <name evidence="2" type="ORF">EV643_103452</name>
</gene>
<evidence type="ECO:0000256" key="1">
    <source>
        <dbReference type="SAM" id="MobiDB-lite"/>
    </source>
</evidence>
<dbReference type="Proteomes" id="UP000295388">
    <property type="component" value="Unassembled WGS sequence"/>
</dbReference>
<protein>
    <submittedName>
        <fullName evidence="2">Uncharacterized protein</fullName>
    </submittedName>
</protein>
<keyword evidence="3" id="KW-1185">Reference proteome</keyword>
<dbReference type="RefSeq" id="WP_202869475.1">
    <property type="nucleotide sequence ID" value="NZ_SNWQ01000003.1"/>
</dbReference>
<sequence>MITVFAIGMIVGTPTMAIPTLKLSRPLTLSLSLAQPSWAPRPPQRSPRTLLPLISGWSRTNSTH</sequence>
<reference evidence="2 3" key="1">
    <citation type="submission" date="2019-03" db="EMBL/GenBank/DDBJ databases">
        <title>Genomic Encyclopedia of Type Strains, Phase III (KMG-III): the genomes of soil and plant-associated and newly described type strains.</title>
        <authorList>
            <person name="Whitman W."/>
        </authorList>
    </citation>
    <scope>NUCLEOTIDE SEQUENCE [LARGE SCALE GENOMIC DNA]</scope>
    <source>
        <strain evidence="2 3">VKM Ac-2527</strain>
    </source>
</reference>
<accession>A0A4R6KKL8</accession>
<dbReference type="EMBL" id="SNWQ01000003">
    <property type="protein sequence ID" value="TDO51713.1"/>
    <property type="molecule type" value="Genomic_DNA"/>
</dbReference>
<organism evidence="2 3">
    <name type="scientific">Kribbella caucasensis</name>
    <dbReference type="NCBI Taxonomy" id="2512215"/>
    <lineage>
        <taxon>Bacteria</taxon>
        <taxon>Bacillati</taxon>
        <taxon>Actinomycetota</taxon>
        <taxon>Actinomycetes</taxon>
        <taxon>Propionibacteriales</taxon>
        <taxon>Kribbellaceae</taxon>
        <taxon>Kribbella</taxon>
    </lineage>
</organism>